<sequence length="183" mass="20257">MSFIGNSIRNYCVNYFNFKGRTGRAEYWTVTLILVVVSVLLNSLSSSLQTLFNLLTIIPNMAMVMRRANDSNLSKVVVVLYYVFSFMGVILIFVSLPAVAAVTTFSHGLSSTSTGVYTVISLIFISFFTIVSTIIAIILWLVIACRKTRVIPFSTKDSAAHFATDFTTDSSTNSTTDRDNINQ</sequence>
<dbReference type="EMBL" id="CP118868">
    <property type="protein sequence ID" value="WEG35195.1"/>
    <property type="molecule type" value="Genomic_DNA"/>
</dbReference>
<proteinExistence type="predicted"/>
<evidence type="ECO:0000256" key="1">
    <source>
        <dbReference type="SAM" id="Phobius"/>
    </source>
</evidence>
<gene>
    <name evidence="2" type="ORF">PYS61_04475</name>
</gene>
<keyword evidence="3" id="KW-1185">Reference proteome</keyword>
<evidence type="ECO:0000313" key="2">
    <source>
        <dbReference type="EMBL" id="WEG35195.1"/>
    </source>
</evidence>
<protein>
    <submittedName>
        <fullName evidence="2">DUF805 domain-containing protein</fullName>
    </submittedName>
</protein>
<keyword evidence="1" id="KW-0812">Transmembrane</keyword>
<keyword evidence="1" id="KW-1133">Transmembrane helix</keyword>
<keyword evidence="1" id="KW-0472">Membrane</keyword>
<dbReference type="RefSeq" id="WP_315571246.1">
    <property type="nucleotide sequence ID" value="NZ_CP118868.1"/>
</dbReference>
<feature type="transmembrane region" description="Helical" evidence="1">
    <location>
        <begin position="27"/>
        <end position="55"/>
    </location>
</feature>
<dbReference type="InterPro" id="IPR008523">
    <property type="entry name" value="DUF805"/>
</dbReference>
<reference evidence="2 3" key="1">
    <citation type="submission" date="2023-02" db="EMBL/GenBank/DDBJ databases">
        <title>Novel Oscillospiraceae bacterial genomes.</title>
        <authorList>
            <person name="Srinivasan S."/>
            <person name="Austin M.N."/>
            <person name="Fiedler T.L."/>
            <person name="Strenk S.M."/>
            <person name="Agnew K.J."/>
            <person name="Nagana Gowda G.A."/>
            <person name="Raftery D."/>
            <person name="Beamer M.A."/>
            <person name="Achilles S.L."/>
            <person name="Wiesenfeld H.C."/>
            <person name="Fredricks D.N."/>
            <person name="Hillier S.L."/>
        </authorList>
    </citation>
    <scope>NUCLEOTIDE SEQUENCE [LARGE SCALE GENOMIC DNA]</scope>
    <source>
        <strain evidence="2 3">CHIC02 1186E3-8</strain>
    </source>
</reference>
<accession>A0ABY8C8L4</accession>
<evidence type="ECO:0000313" key="3">
    <source>
        <dbReference type="Proteomes" id="UP001220478"/>
    </source>
</evidence>
<organism evidence="2 3">
    <name type="scientific">Amygdalobacter indicium</name>
    <dbReference type="NCBI Taxonomy" id="3029272"/>
    <lineage>
        <taxon>Bacteria</taxon>
        <taxon>Bacillati</taxon>
        <taxon>Bacillota</taxon>
        <taxon>Clostridia</taxon>
        <taxon>Eubacteriales</taxon>
        <taxon>Oscillospiraceae</taxon>
        <taxon>Amygdalobacter</taxon>
    </lineage>
</organism>
<dbReference type="Proteomes" id="UP001220478">
    <property type="component" value="Chromosome"/>
</dbReference>
<dbReference type="Pfam" id="PF05656">
    <property type="entry name" value="DUF805"/>
    <property type="match status" value="1"/>
</dbReference>
<name>A0ABY8C8L4_9FIRM</name>
<feature type="transmembrane region" description="Helical" evidence="1">
    <location>
        <begin position="116"/>
        <end position="143"/>
    </location>
</feature>
<feature type="transmembrane region" description="Helical" evidence="1">
    <location>
        <begin position="76"/>
        <end position="96"/>
    </location>
</feature>